<protein>
    <submittedName>
        <fullName evidence="2">Uncharacterized protein</fullName>
    </submittedName>
</protein>
<reference evidence="2" key="1">
    <citation type="submission" date="2020-05" db="EMBL/GenBank/DDBJ databases">
        <authorList>
            <person name="Chiriac C."/>
            <person name="Salcher M."/>
            <person name="Ghai R."/>
            <person name="Kavagutti S V."/>
        </authorList>
    </citation>
    <scope>NUCLEOTIDE SEQUENCE</scope>
</reference>
<evidence type="ECO:0000313" key="1">
    <source>
        <dbReference type="EMBL" id="CAB4169637.1"/>
    </source>
</evidence>
<sequence length="56" mass="6464">MMVTQALPEAILDARQVIRRISRFCAVDRAATWQVVVLPDEIRDRDVTRYAETMVS</sequence>
<gene>
    <name evidence="2" type="ORF">UFOVP1305_15</name>
    <name evidence="1" type="ORF">UFOVP896_53</name>
</gene>
<organism evidence="2">
    <name type="scientific">uncultured Caudovirales phage</name>
    <dbReference type="NCBI Taxonomy" id="2100421"/>
    <lineage>
        <taxon>Viruses</taxon>
        <taxon>Duplodnaviria</taxon>
        <taxon>Heunggongvirae</taxon>
        <taxon>Uroviricota</taxon>
        <taxon>Caudoviricetes</taxon>
        <taxon>Peduoviridae</taxon>
        <taxon>Maltschvirus</taxon>
        <taxon>Maltschvirus maltsch</taxon>
    </lineage>
</organism>
<evidence type="ECO:0000313" key="2">
    <source>
        <dbReference type="EMBL" id="CAB4197459.1"/>
    </source>
</evidence>
<proteinExistence type="predicted"/>
<dbReference type="EMBL" id="LR797254">
    <property type="protein sequence ID" value="CAB4197459.1"/>
    <property type="molecule type" value="Genomic_DNA"/>
</dbReference>
<accession>A0A6J5RKJ4</accession>
<name>A0A6J5RKJ4_9CAUD</name>
<dbReference type="EMBL" id="LR796844">
    <property type="protein sequence ID" value="CAB4169637.1"/>
    <property type="molecule type" value="Genomic_DNA"/>
</dbReference>